<protein>
    <submittedName>
        <fullName evidence="9">Carbohydrate ABC transporter permease</fullName>
    </submittedName>
</protein>
<feature type="domain" description="ABC transmembrane type-1" evidence="8">
    <location>
        <begin position="90"/>
        <end position="279"/>
    </location>
</feature>
<comment type="similarity">
    <text evidence="7">Belongs to the binding-protein-dependent transport system permease family.</text>
</comment>
<evidence type="ECO:0000256" key="6">
    <source>
        <dbReference type="ARBA" id="ARBA00023136"/>
    </source>
</evidence>
<dbReference type="SUPFAM" id="SSF161098">
    <property type="entry name" value="MetI-like"/>
    <property type="match status" value="1"/>
</dbReference>
<feature type="transmembrane region" description="Helical" evidence="7">
    <location>
        <begin position="200"/>
        <end position="225"/>
    </location>
</feature>
<gene>
    <name evidence="9" type="ORF">P4I72_04740</name>
</gene>
<feature type="transmembrane region" description="Helical" evidence="7">
    <location>
        <begin position="96"/>
        <end position="115"/>
    </location>
</feature>
<sequence length="294" mass="33162">MEPTIVNSNANAKRIAQSRTKAGTLGKLIATILFFALGILMIMPFIWMFSASFKNSADMFEYPIRWIPKTWDVSNYEKVWNGSVTFSTFYFNSIKITAFQVVGSLITSSLAGYAFAKLRFPGKNMIFLLYLATMIIPAQVFFVPRFIMFDKLGLVNTHLAIILPGMFTVLGTFIMRQFFGTLPSELMEAAKVDGAGYWRTYWQIALPLTKSALVTLLILTFTWHWNEYENPLILLRERNLFTIPLGLTSFSDENGTDYPAIMAASVSAMIPLVIVVTVFQRWFVQGIANTGLKG</sequence>
<dbReference type="PROSITE" id="PS50928">
    <property type="entry name" value="ABC_TM1"/>
    <property type="match status" value="1"/>
</dbReference>
<name>A0ABU6G0V8_9BACL</name>
<dbReference type="EMBL" id="JARLKY010000010">
    <property type="protein sequence ID" value="MEC0226419.1"/>
    <property type="molecule type" value="Genomic_DNA"/>
</dbReference>
<evidence type="ECO:0000256" key="7">
    <source>
        <dbReference type="RuleBase" id="RU363032"/>
    </source>
</evidence>
<feature type="transmembrane region" description="Helical" evidence="7">
    <location>
        <begin position="159"/>
        <end position="179"/>
    </location>
</feature>
<evidence type="ECO:0000256" key="5">
    <source>
        <dbReference type="ARBA" id="ARBA00022989"/>
    </source>
</evidence>
<evidence type="ECO:0000256" key="4">
    <source>
        <dbReference type="ARBA" id="ARBA00022692"/>
    </source>
</evidence>
<keyword evidence="5 7" id="KW-1133">Transmembrane helix</keyword>
<feature type="transmembrane region" description="Helical" evidence="7">
    <location>
        <begin position="258"/>
        <end position="279"/>
    </location>
</feature>
<proteinExistence type="inferred from homology"/>
<dbReference type="RefSeq" id="WP_326070821.1">
    <property type="nucleotide sequence ID" value="NZ_JARLKY010000010.1"/>
</dbReference>
<evidence type="ECO:0000256" key="2">
    <source>
        <dbReference type="ARBA" id="ARBA00022448"/>
    </source>
</evidence>
<keyword evidence="2 7" id="KW-0813">Transport</keyword>
<dbReference type="InterPro" id="IPR035906">
    <property type="entry name" value="MetI-like_sf"/>
</dbReference>
<evidence type="ECO:0000256" key="1">
    <source>
        <dbReference type="ARBA" id="ARBA00004651"/>
    </source>
</evidence>
<feature type="transmembrane region" description="Helical" evidence="7">
    <location>
        <begin position="28"/>
        <end position="49"/>
    </location>
</feature>
<evidence type="ECO:0000256" key="3">
    <source>
        <dbReference type="ARBA" id="ARBA00022475"/>
    </source>
</evidence>
<feature type="transmembrane region" description="Helical" evidence="7">
    <location>
        <begin position="127"/>
        <end position="147"/>
    </location>
</feature>
<evidence type="ECO:0000313" key="9">
    <source>
        <dbReference type="EMBL" id="MEC0226419.1"/>
    </source>
</evidence>
<dbReference type="Gene3D" id="1.10.3720.10">
    <property type="entry name" value="MetI-like"/>
    <property type="match status" value="1"/>
</dbReference>
<dbReference type="Pfam" id="PF00528">
    <property type="entry name" value="BPD_transp_1"/>
    <property type="match status" value="1"/>
</dbReference>
<keyword evidence="10" id="KW-1185">Reference proteome</keyword>
<dbReference type="InterPro" id="IPR000515">
    <property type="entry name" value="MetI-like"/>
</dbReference>
<keyword evidence="4 7" id="KW-0812">Transmembrane</keyword>
<comment type="caution">
    <text evidence="9">The sequence shown here is derived from an EMBL/GenBank/DDBJ whole genome shotgun (WGS) entry which is preliminary data.</text>
</comment>
<reference evidence="9 10" key="1">
    <citation type="submission" date="2023-03" db="EMBL/GenBank/DDBJ databases">
        <title>Bacillus Genome Sequencing.</title>
        <authorList>
            <person name="Dunlap C."/>
        </authorList>
    </citation>
    <scope>NUCLEOTIDE SEQUENCE [LARGE SCALE GENOMIC DNA]</scope>
    <source>
        <strain evidence="9 10">BD-533</strain>
    </source>
</reference>
<dbReference type="PANTHER" id="PTHR43744:SF12">
    <property type="entry name" value="ABC TRANSPORTER PERMEASE PROTEIN MG189-RELATED"/>
    <property type="match status" value="1"/>
</dbReference>
<keyword evidence="6 7" id="KW-0472">Membrane</keyword>
<organism evidence="9 10">
    <name type="scientific">Paenibacillus alba</name>
    <dbReference type="NCBI Taxonomy" id="1197127"/>
    <lineage>
        <taxon>Bacteria</taxon>
        <taxon>Bacillati</taxon>
        <taxon>Bacillota</taxon>
        <taxon>Bacilli</taxon>
        <taxon>Bacillales</taxon>
        <taxon>Paenibacillaceae</taxon>
        <taxon>Paenibacillus</taxon>
    </lineage>
</organism>
<dbReference type="CDD" id="cd06261">
    <property type="entry name" value="TM_PBP2"/>
    <property type="match status" value="1"/>
</dbReference>
<accession>A0ABU6G0V8</accession>
<comment type="subcellular location">
    <subcellularLocation>
        <location evidence="1 7">Cell membrane</location>
        <topology evidence="1 7">Multi-pass membrane protein</topology>
    </subcellularLocation>
</comment>
<evidence type="ECO:0000259" key="8">
    <source>
        <dbReference type="PROSITE" id="PS50928"/>
    </source>
</evidence>
<keyword evidence="3" id="KW-1003">Cell membrane</keyword>
<evidence type="ECO:0000313" key="10">
    <source>
        <dbReference type="Proteomes" id="UP001338137"/>
    </source>
</evidence>
<dbReference type="Proteomes" id="UP001338137">
    <property type="component" value="Unassembled WGS sequence"/>
</dbReference>
<dbReference type="PANTHER" id="PTHR43744">
    <property type="entry name" value="ABC TRANSPORTER PERMEASE PROTEIN MG189-RELATED-RELATED"/>
    <property type="match status" value="1"/>
</dbReference>